<gene>
    <name evidence="1" type="ORF">TRITD_1Bv1G041050</name>
</gene>
<evidence type="ECO:0000313" key="1">
    <source>
        <dbReference type="EMBL" id="VAH14157.1"/>
    </source>
</evidence>
<dbReference type="EMBL" id="LT934112">
    <property type="protein sequence ID" value="VAH14157.1"/>
    <property type="molecule type" value="Genomic_DNA"/>
</dbReference>
<organism evidence="1 2">
    <name type="scientific">Triticum turgidum subsp. durum</name>
    <name type="common">Durum wheat</name>
    <name type="synonym">Triticum durum</name>
    <dbReference type="NCBI Taxonomy" id="4567"/>
    <lineage>
        <taxon>Eukaryota</taxon>
        <taxon>Viridiplantae</taxon>
        <taxon>Streptophyta</taxon>
        <taxon>Embryophyta</taxon>
        <taxon>Tracheophyta</taxon>
        <taxon>Spermatophyta</taxon>
        <taxon>Magnoliopsida</taxon>
        <taxon>Liliopsida</taxon>
        <taxon>Poales</taxon>
        <taxon>Poaceae</taxon>
        <taxon>BOP clade</taxon>
        <taxon>Pooideae</taxon>
        <taxon>Triticodae</taxon>
        <taxon>Triticeae</taxon>
        <taxon>Triticinae</taxon>
        <taxon>Triticum</taxon>
    </lineage>
</organism>
<reference evidence="1 2" key="1">
    <citation type="submission" date="2017-09" db="EMBL/GenBank/DDBJ databases">
        <authorList>
            <consortium name="International Durum Wheat Genome Sequencing Consortium (IDWGSC)"/>
            <person name="Milanesi L."/>
        </authorList>
    </citation>
    <scope>NUCLEOTIDE SEQUENCE [LARGE SCALE GENOMIC DNA]</scope>
    <source>
        <strain evidence="2">cv. Svevo</strain>
    </source>
</reference>
<dbReference type="AlphaFoldDB" id="A0A9R0V497"/>
<protein>
    <submittedName>
        <fullName evidence="1">Uncharacterized protein</fullName>
    </submittedName>
</protein>
<accession>A0A9R0V497</accession>
<sequence length="130" mass="15109">MEWSFLCSRCHGSCSRQGPSSSSTRKSRSIRRIKETSIGRSILRRRYYGTRRRYYGSSSSMEPEEGTTEKVLRIFLCRAGNFYYPPEWSLKKGGLNKFHGQHALRERARKLDQGMLIIRSGSCDITCFRI</sequence>
<dbReference type="Proteomes" id="UP000324705">
    <property type="component" value="Chromosome 1B"/>
</dbReference>
<name>A0A9R0V497_TRITD</name>
<proteinExistence type="predicted"/>
<dbReference type="Gramene" id="TRITD1Bv1G041050.1">
    <property type="protein sequence ID" value="TRITD1Bv1G041050.1"/>
    <property type="gene ID" value="TRITD1Bv1G041050"/>
</dbReference>
<evidence type="ECO:0000313" key="2">
    <source>
        <dbReference type="Proteomes" id="UP000324705"/>
    </source>
</evidence>
<keyword evidence="2" id="KW-1185">Reference proteome</keyword>